<gene>
    <name evidence="1" type="ORF">HMPREF9104_00522</name>
</gene>
<organism evidence="1 2">
    <name type="scientific">Lentilactobacillus kisonensis F0435</name>
    <dbReference type="NCBI Taxonomy" id="797516"/>
    <lineage>
        <taxon>Bacteria</taxon>
        <taxon>Bacillati</taxon>
        <taxon>Bacillota</taxon>
        <taxon>Bacilli</taxon>
        <taxon>Lactobacillales</taxon>
        <taxon>Lactobacillaceae</taxon>
        <taxon>Lentilactobacillus</taxon>
    </lineage>
</organism>
<dbReference type="EMBL" id="AGRJ01000059">
    <property type="protein sequence ID" value="EHO53451.1"/>
    <property type="molecule type" value="Genomic_DNA"/>
</dbReference>
<evidence type="ECO:0000313" key="2">
    <source>
        <dbReference type="Proteomes" id="UP000005025"/>
    </source>
</evidence>
<sequence>MEKRCASFTYFRTAAPGRNFHISTSAKNPPSQGFLSEETYIPVSKRSDPLTYF</sequence>
<reference evidence="1 2" key="1">
    <citation type="submission" date="2011-09" db="EMBL/GenBank/DDBJ databases">
        <authorList>
            <person name="Weinstock G."/>
            <person name="Sodergren E."/>
            <person name="Clifton S."/>
            <person name="Fulton L."/>
            <person name="Fulton B."/>
            <person name="Courtney L."/>
            <person name="Fronick C."/>
            <person name="Harrison M."/>
            <person name="Strong C."/>
            <person name="Farmer C."/>
            <person name="Delahaunty K."/>
            <person name="Markovic C."/>
            <person name="Hall O."/>
            <person name="Minx P."/>
            <person name="Tomlinson C."/>
            <person name="Mitreva M."/>
            <person name="Hou S."/>
            <person name="Chen J."/>
            <person name="Wollam A."/>
            <person name="Pepin K.H."/>
            <person name="Johnson M."/>
            <person name="Bhonagiri V."/>
            <person name="Zhang X."/>
            <person name="Suruliraj S."/>
            <person name="Warren W."/>
            <person name="Chinwalla A."/>
            <person name="Mardis E.R."/>
            <person name="Wilson R.K."/>
        </authorList>
    </citation>
    <scope>NUCLEOTIDE SEQUENCE [LARGE SCALE GENOMIC DNA]</scope>
    <source>
        <strain evidence="1 2">F0435</strain>
    </source>
</reference>
<dbReference type="STRING" id="797516.HMPREF9104_00522"/>
<protein>
    <submittedName>
        <fullName evidence="1">Uncharacterized protein</fullName>
    </submittedName>
</protein>
<comment type="caution">
    <text evidence="1">The sequence shown here is derived from an EMBL/GenBank/DDBJ whole genome shotgun (WGS) entry which is preliminary data.</text>
</comment>
<proteinExistence type="predicted"/>
<dbReference type="Proteomes" id="UP000005025">
    <property type="component" value="Unassembled WGS sequence"/>
</dbReference>
<evidence type="ECO:0000313" key="1">
    <source>
        <dbReference type="EMBL" id="EHO53451.1"/>
    </source>
</evidence>
<dbReference type="HOGENOM" id="CLU_213838_0_0_9"/>
<dbReference type="AlphaFoldDB" id="H1LD58"/>
<name>H1LD58_9LACO</name>
<accession>H1LD58</accession>